<feature type="compositionally biased region" description="Basic and acidic residues" evidence="1">
    <location>
        <begin position="265"/>
        <end position="288"/>
    </location>
</feature>
<dbReference type="InterPro" id="IPR013917">
    <property type="entry name" value="tRNA_wybutosine-synth"/>
</dbReference>
<dbReference type="InterPro" id="IPR017517">
    <property type="entry name" value="Maleyloyr_isom"/>
</dbReference>
<keyword evidence="5" id="KW-1185">Reference proteome</keyword>
<dbReference type="RefSeq" id="WP_086754049.1">
    <property type="nucleotide sequence ID" value="NZ_JAGJBZ010000004.1"/>
</dbReference>
<dbReference type="NCBIfam" id="TIGR03083">
    <property type="entry name" value="maleylpyruvate isomerase family mycothiol-dependent enzyme"/>
    <property type="match status" value="1"/>
</dbReference>
<accession>A0ABU4LJT6</accession>
<dbReference type="Gene3D" id="1.20.120.450">
    <property type="entry name" value="dinb family like domain"/>
    <property type="match status" value="1"/>
</dbReference>
<protein>
    <submittedName>
        <fullName evidence="4">TIGR03084 family metal-binding protein</fullName>
    </submittedName>
</protein>
<dbReference type="EMBL" id="JARAVY010000030">
    <property type="protein sequence ID" value="MDX2915510.1"/>
    <property type="molecule type" value="Genomic_DNA"/>
</dbReference>
<evidence type="ECO:0000313" key="4">
    <source>
        <dbReference type="EMBL" id="MDX2915510.1"/>
    </source>
</evidence>
<dbReference type="InterPro" id="IPR034660">
    <property type="entry name" value="DinB/YfiT-like"/>
</dbReference>
<dbReference type="SUPFAM" id="SSF109854">
    <property type="entry name" value="DinB/YfiT-like putative metalloenzymes"/>
    <property type="match status" value="1"/>
</dbReference>
<dbReference type="Pfam" id="PF08608">
    <property type="entry name" value="Wyosine_form"/>
    <property type="match status" value="1"/>
</dbReference>
<evidence type="ECO:0000259" key="3">
    <source>
        <dbReference type="Pfam" id="PF11716"/>
    </source>
</evidence>
<evidence type="ECO:0000256" key="1">
    <source>
        <dbReference type="SAM" id="MobiDB-lite"/>
    </source>
</evidence>
<gene>
    <name evidence="4" type="ORF">PV517_43410</name>
</gene>
<feature type="domain" description="tRNA wybutosine-synthesis" evidence="2">
    <location>
        <begin position="186"/>
        <end position="231"/>
    </location>
</feature>
<reference evidence="4 5" key="1">
    <citation type="journal article" date="2023" name="Microb. Genom.">
        <title>Mesoterricola silvestris gen. nov., sp. nov., Mesoterricola sediminis sp. nov., Geothrix oryzae sp. nov., Geothrix edaphica sp. nov., Geothrix rubra sp. nov., and Geothrix limicola sp. nov., six novel members of Acidobacteriota isolated from soils.</title>
        <authorList>
            <person name="Weisberg A.J."/>
            <person name="Pearce E."/>
            <person name="Kramer C.G."/>
            <person name="Chang J.H."/>
            <person name="Clarke C.R."/>
        </authorList>
    </citation>
    <scope>NUCLEOTIDE SEQUENCE [LARGE SCALE GENOMIC DNA]</scope>
    <source>
        <strain evidence="4 5">NRRL_B-2795</strain>
    </source>
</reference>
<dbReference type="NCBIfam" id="TIGR03084">
    <property type="entry name" value="TIGR03084 family metal-binding protein"/>
    <property type="match status" value="1"/>
</dbReference>
<dbReference type="Pfam" id="PF11716">
    <property type="entry name" value="MDMPI_N"/>
    <property type="match status" value="1"/>
</dbReference>
<evidence type="ECO:0000313" key="5">
    <source>
        <dbReference type="Proteomes" id="UP001271723"/>
    </source>
</evidence>
<evidence type="ECO:0000259" key="2">
    <source>
        <dbReference type="Pfam" id="PF08608"/>
    </source>
</evidence>
<name>A0ABU4LJT6_9ACTN</name>
<sequence>MADPTPVLDALRAESDELDALVAELPAEHWTRPTPAPGWTVAHQIAHLAWTDRSSVLAVTDQTAFAREVEAALTSPGDFVDRGAEEGAGKPPGELLAEWRAGREALESALRAAPEGARFPWYGPPMSTASMATARLMETWAHGLDIADGLGVPRIAPTDRLRHIVRLGIRTRDFAFGVHGLTPPFEEFRVELMSPEGEVWTYGPEDATDRVTGPALDLCLLVTQRAHRADLALRADGSDADRWLDIAQAFAGPPGTGRQPAEAKGIGRREPAEAKDPVDAGAEAKDTGDAGEAAP</sequence>
<proteinExistence type="predicted"/>
<feature type="region of interest" description="Disordered" evidence="1">
    <location>
        <begin position="249"/>
        <end position="295"/>
    </location>
</feature>
<feature type="domain" description="Mycothiol-dependent maleylpyruvate isomerase metal-binding" evidence="3">
    <location>
        <begin position="11"/>
        <end position="147"/>
    </location>
</feature>
<dbReference type="Proteomes" id="UP001271723">
    <property type="component" value="Unassembled WGS sequence"/>
</dbReference>
<organism evidence="4 5">
    <name type="scientific">Streptomyces griseiscabiei</name>
    <dbReference type="NCBI Taxonomy" id="2993540"/>
    <lineage>
        <taxon>Bacteria</taxon>
        <taxon>Bacillati</taxon>
        <taxon>Actinomycetota</taxon>
        <taxon>Actinomycetes</taxon>
        <taxon>Kitasatosporales</taxon>
        <taxon>Streptomycetaceae</taxon>
        <taxon>Streptomyces</taxon>
    </lineage>
</organism>
<dbReference type="InterPro" id="IPR024344">
    <property type="entry name" value="MDMPI_metal-binding"/>
</dbReference>
<dbReference type="InterPro" id="IPR017518">
    <property type="entry name" value="CHP03084"/>
</dbReference>
<comment type="caution">
    <text evidence="4">The sequence shown here is derived from an EMBL/GenBank/DDBJ whole genome shotgun (WGS) entry which is preliminary data.</text>
</comment>